<proteinExistence type="predicted"/>
<gene>
    <name evidence="1" type="ORF">JZ786_24340</name>
</gene>
<name>A0A9X7VZB6_9BACL</name>
<accession>A0A9X7VZB6</accession>
<dbReference type="AlphaFoldDB" id="A0A9X7VZB6"/>
<dbReference type="EMBL" id="CP071182">
    <property type="protein sequence ID" value="QSO47474.1"/>
    <property type="molecule type" value="Genomic_DNA"/>
</dbReference>
<keyword evidence="2" id="KW-1185">Reference proteome</keyword>
<sequence>MREFTFEELKERRPSNLVISERFSRQKRIRRKPRNPVERELLIRETQARVKEAERQGKLVYDGQRIIIRL</sequence>
<dbReference type="KEGG" id="afx:JZ786_24340"/>
<protein>
    <submittedName>
        <fullName evidence="1">Uncharacterized protein</fullName>
    </submittedName>
</protein>
<reference evidence="1 2" key="1">
    <citation type="submission" date="2021-02" db="EMBL/GenBank/DDBJ databases">
        <title>Alicyclobacillus curvatus sp. nov. and Alicyclobacillus mengziensis sp. nov., two acidophilic bacteria isolated from acid mine drainage.</title>
        <authorList>
            <person name="Huang Y."/>
        </authorList>
    </citation>
    <scope>NUCLEOTIDE SEQUENCE [LARGE SCALE GENOMIC DNA]</scope>
    <source>
        <strain evidence="1 2">S30H14</strain>
    </source>
</reference>
<organism evidence="1 2">
    <name type="scientific">Alicyclobacillus mengziensis</name>
    <dbReference type="NCBI Taxonomy" id="2931921"/>
    <lineage>
        <taxon>Bacteria</taxon>
        <taxon>Bacillati</taxon>
        <taxon>Bacillota</taxon>
        <taxon>Bacilli</taxon>
        <taxon>Bacillales</taxon>
        <taxon>Alicyclobacillaceae</taxon>
        <taxon>Alicyclobacillus</taxon>
    </lineage>
</organism>
<evidence type="ECO:0000313" key="1">
    <source>
        <dbReference type="EMBL" id="QSO47474.1"/>
    </source>
</evidence>
<dbReference type="RefSeq" id="WP_206656821.1">
    <property type="nucleotide sequence ID" value="NZ_CP071182.1"/>
</dbReference>
<evidence type="ECO:0000313" key="2">
    <source>
        <dbReference type="Proteomes" id="UP000663505"/>
    </source>
</evidence>
<dbReference type="Proteomes" id="UP000663505">
    <property type="component" value="Chromosome"/>
</dbReference>